<dbReference type="Gene3D" id="3.90.550.10">
    <property type="entry name" value="Spore Coat Polysaccharide Biosynthesis Protein SpsA, Chain A"/>
    <property type="match status" value="1"/>
</dbReference>
<feature type="domain" description="Galactosyltransferase N-terminal" evidence="17">
    <location>
        <begin position="143"/>
        <end position="227"/>
    </location>
</feature>
<reference evidence="18 19" key="1">
    <citation type="journal article" date="2024" name="Nat. Commun.">
        <title>Phylogenomics reveals the evolutionary origins of lichenization in chlorophyte algae.</title>
        <authorList>
            <person name="Puginier C."/>
            <person name="Libourel C."/>
            <person name="Otte J."/>
            <person name="Skaloud P."/>
            <person name="Haon M."/>
            <person name="Grisel S."/>
            <person name="Petersen M."/>
            <person name="Berrin J.G."/>
            <person name="Delaux P.M."/>
            <person name="Dal Grande F."/>
            <person name="Keller J."/>
        </authorList>
    </citation>
    <scope>NUCLEOTIDE SEQUENCE [LARGE SCALE GENOMIC DNA]</scope>
    <source>
        <strain evidence="18 19">SAG 2523</strain>
    </source>
</reference>
<feature type="transmembrane region" description="Helical" evidence="14">
    <location>
        <begin position="509"/>
        <end position="530"/>
    </location>
</feature>
<evidence type="ECO:0000256" key="7">
    <source>
        <dbReference type="ARBA" id="ARBA00022679"/>
    </source>
</evidence>
<gene>
    <name evidence="18" type="ORF">WJX84_007285</name>
</gene>
<dbReference type="InterPro" id="IPR003689">
    <property type="entry name" value="ZIP"/>
</dbReference>
<dbReference type="SUPFAM" id="SSF53448">
    <property type="entry name" value="Nucleotide-diphospho-sugar transferases"/>
    <property type="match status" value="1"/>
</dbReference>
<feature type="transmembrane region" description="Helical" evidence="14">
    <location>
        <begin position="635"/>
        <end position="658"/>
    </location>
</feature>
<keyword evidence="9" id="KW-0735">Signal-anchor</keyword>
<evidence type="ECO:0000259" key="16">
    <source>
        <dbReference type="Pfam" id="PF02709"/>
    </source>
</evidence>
<evidence type="ECO:0000256" key="12">
    <source>
        <dbReference type="ARBA" id="ARBA00023136"/>
    </source>
</evidence>
<feature type="transmembrane region" description="Helical" evidence="14">
    <location>
        <begin position="609"/>
        <end position="629"/>
    </location>
</feature>
<dbReference type="PANTHER" id="PTHR19300:SF30">
    <property type="entry name" value="BETA-1,4-GALACTOSYLTRANSFERASE 7"/>
    <property type="match status" value="1"/>
</dbReference>
<dbReference type="InterPro" id="IPR027791">
    <property type="entry name" value="Galactosyl_T_C"/>
</dbReference>
<evidence type="ECO:0000256" key="4">
    <source>
        <dbReference type="ARBA" id="ARBA00005735"/>
    </source>
</evidence>
<dbReference type="InterPro" id="IPR029044">
    <property type="entry name" value="Nucleotide-diphossugar_trans"/>
</dbReference>
<comment type="caution">
    <text evidence="18">The sequence shown here is derived from an EMBL/GenBank/DDBJ whole genome shotgun (WGS) entry which is preliminary data.</text>
</comment>
<evidence type="ECO:0000313" key="18">
    <source>
        <dbReference type="EMBL" id="KAK9865177.1"/>
    </source>
</evidence>
<dbReference type="PANTHER" id="PTHR19300">
    <property type="entry name" value="BETA-1,4-GALACTOSYLTRANSFERASE"/>
    <property type="match status" value="1"/>
</dbReference>
<feature type="transmembrane region" description="Helical" evidence="14">
    <location>
        <begin position="736"/>
        <end position="757"/>
    </location>
</feature>
<keyword evidence="11 14" id="KW-0406">Ion transport</keyword>
<dbReference type="GO" id="GO:0005385">
    <property type="term" value="F:zinc ion transmembrane transporter activity"/>
    <property type="evidence" value="ECO:0007669"/>
    <property type="project" value="InterPro"/>
</dbReference>
<dbReference type="Pfam" id="PF13733">
    <property type="entry name" value="Glyco_transf_7N"/>
    <property type="match status" value="1"/>
</dbReference>
<evidence type="ECO:0000256" key="9">
    <source>
        <dbReference type="ARBA" id="ARBA00022968"/>
    </source>
</evidence>
<feature type="transmembrane region" description="Helical" evidence="14">
    <location>
        <begin position="442"/>
        <end position="463"/>
    </location>
</feature>
<dbReference type="EMBL" id="JALJOV010000274">
    <property type="protein sequence ID" value="KAK9865177.1"/>
    <property type="molecule type" value="Genomic_DNA"/>
</dbReference>
<keyword evidence="5 14" id="KW-0813">Transport</keyword>
<keyword evidence="19" id="KW-1185">Reference proteome</keyword>
<dbReference type="Pfam" id="PF02535">
    <property type="entry name" value="Zip"/>
    <property type="match status" value="1"/>
</dbReference>
<keyword evidence="8 14" id="KW-0812">Transmembrane</keyword>
<dbReference type="Pfam" id="PF02709">
    <property type="entry name" value="Glyco_transf_7C"/>
    <property type="match status" value="1"/>
</dbReference>
<keyword evidence="10 14" id="KW-1133">Transmembrane helix</keyword>
<accession>A0AAW1T806</accession>
<evidence type="ECO:0000256" key="2">
    <source>
        <dbReference type="ARBA" id="ARBA00004606"/>
    </source>
</evidence>
<dbReference type="GO" id="GO:0005975">
    <property type="term" value="P:carbohydrate metabolic process"/>
    <property type="evidence" value="ECO:0007669"/>
    <property type="project" value="InterPro"/>
</dbReference>
<dbReference type="GO" id="GO:0008378">
    <property type="term" value="F:galactosyltransferase activity"/>
    <property type="evidence" value="ECO:0007669"/>
    <property type="project" value="TreeGrafter"/>
</dbReference>
<evidence type="ECO:0000256" key="14">
    <source>
        <dbReference type="RuleBase" id="RU362088"/>
    </source>
</evidence>
<dbReference type="GO" id="GO:0016020">
    <property type="term" value="C:membrane"/>
    <property type="evidence" value="ECO:0007669"/>
    <property type="project" value="UniProtKB-SubCell"/>
</dbReference>
<evidence type="ECO:0000256" key="6">
    <source>
        <dbReference type="ARBA" id="ARBA00022676"/>
    </source>
</evidence>
<proteinExistence type="inferred from homology"/>
<evidence type="ECO:0000256" key="10">
    <source>
        <dbReference type="ARBA" id="ARBA00022989"/>
    </source>
</evidence>
<evidence type="ECO:0000256" key="11">
    <source>
        <dbReference type="ARBA" id="ARBA00023065"/>
    </source>
</evidence>
<evidence type="ECO:0000313" key="19">
    <source>
        <dbReference type="Proteomes" id="UP001485043"/>
    </source>
</evidence>
<feature type="region of interest" description="Disordered" evidence="15">
    <location>
        <begin position="369"/>
        <end position="390"/>
    </location>
</feature>
<dbReference type="GO" id="GO:0005794">
    <property type="term" value="C:Golgi apparatus"/>
    <property type="evidence" value="ECO:0007669"/>
    <property type="project" value="TreeGrafter"/>
</dbReference>
<feature type="transmembrane region" description="Helical" evidence="14">
    <location>
        <begin position="470"/>
        <end position="489"/>
    </location>
</feature>
<dbReference type="Proteomes" id="UP001485043">
    <property type="component" value="Unassembled WGS sequence"/>
</dbReference>
<feature type="transmembrane region" description="Helical" evidence="14">
    <location>
        <begin position="665"/>
        <end position="688"/>
    </location>
</feature>
<feature type="domain" description="Galactosyltransferase C-terminal" evidence="16">
    <location>
        <begin position="245"/>
        <end position="294"/>
    </location>
</feature>
<sequence length="760" mass="83661">MPRRAVPLKTWASLLVAPTVIFFLVIRAQQMSWTAQRRAADEQQAALEAHIASLSLEVQQQSAQVAQLTEQLQLQLTRMQPEKRSLQEGQSRLAANCSQAGCAEVLQRCGGPVGAEGLAWRRDVSRIGGQAAGSQNAEGTRATGHKLAVLVPYRDRPAQLDAMLPALDAFLQNQARDFGIFIIEQTPELRFNRGALLNAGFLLLAGSDYDYFAFQDVDTVPTEAGNIQYEYPSGMVPLHLTPVGIHPNARYEDFFGGIVIFTREQMLAVNGFGVNFWGWGREDDNMRLRLIAAGRWPPQRPSLPLKRRGFYFKHARHDKAPEVRMRTQADGTEEVVEEHPDLPYDVLHSDAKRRRVLGDEDARDGCAHERPTGCQWGPFQGEPPSQITTRGPRIPKALPDLDLNREASSQGCLNMSDSYSPAPTADCFAPGPGSEDLLGLRLGGLFGILAVSTIGVSIPFFTYTAKLETLFFFLRAFASGVVLTTGYVHVLGDAYPILTDPCLGLSTTYPWAMTFATAASLFTFTLEWCLHKQFHKRLNERGPSPKDAVSDMRLDMHQHGKKAQYGSEDAEAMGTSHSFEDMPGSQTIIDSEEEKRHTMNRLKNLVHSYTFETGIIFHSIFIGITLGVSQNRDTVTALMIALFFHQGNEGLALGVLFVKAGYSRLRYLILGFLFVVVTPLGVAIGIGVSSTYNGESKAALGTEGVFDSISAGILIYNGLVDLILPTFEPAEMPKKWWLQVVGFGSLYSGAAIMALIAKWA</sequence>
<evidence type="ECO:0000256" key="13">
    <source>
        <dbReference type="ARBA" id="ARBA00023180"/>
    </source>
</evidence>
<dbReference type="AlphaFoldDB" id="A0AAW1T806"/>
<dbReference type="NCBIfam" id="TIGR00820">
    <property type="entry name" value="zip"/>
    <property type="match status" value="1"/>
</dbReference>
<evidence type="ECO:0000256" key="8">
    <source>
        <dbReference type="ARBA" id="ARBA00022692"/>
    </source>
</evidence>
<name>A0AAW1T806_9CHLO</name>
<keyword evidence="7" id="KW-0808">Transferase</keyword>
<dbReference type="InterPro" id="IPR004698">
    <property type="entry name" value="Zn/Fe_permease_fun/pln"/>
</dbReference>
<evidence type="ECO:0000256" key="15">
    <source>
        <dbReference type="SAM" id="MobiDB-lite"/>
    </source>
</evidence>
<dbReference type="InterPro" id="IPR003859">
    <property type="entry name" value="Galactosyl_T"/>
</dbReference>
<dbReference type="PRINTS" id="PR02050">
    <property type="entry name" value="B14GALTRFASE"/>
</dbReference>
<comment type="caution">
    <text evidence="14">Lacks conserved residue(s) required for the propagation of feature annotation.</text>
</comment>
<evidence type="ECO:0000256" key="3">
    <source>
        <dbReference type="ARBA" id="ARBA00004922"/>
    </source>
</evidence>
<dbReference type="InterPro" id="IPR027995">
    <property type="entry name" value="Galactosyl_T_N"/>
</dbReference>
<protein>
    <submittedName>
        <fullName evidence="18">Uncharacterized protein</fullName>
    </submittedName>
</protein>
<keyword evidence="13" id="KW-0325">Glycoprotein</keyword>
<comment type="similarity">
    <text evidence="4">Belongs to the glycosyltransferase 7 family.</text>
</comment>
<comment type="similarity">
    <text evidence="14">Belongs to the ZIP transporter (TC 2.A.5) family.</text>
</comment>
<comment type="subcellular location">
    <subcellularLocation>
        <location evidence="1 14">Membrane</location>
        <topology evidence="1 14">Multi-pass membrane protein</topology>
    </subcellularLocation>
    <subcellularLocation>
        <location evidence="2">Membrane</location>
        <topology evidence="2">Single-pass type II membrane protein</topology>
    </subcellularLocation>
</comment>
<keyword evidence="12 14" id="KW-0472">Membrane</keyword>
<keyword evidence="6" id="KW-0328">Glycosyltransferase</keyword>
<evidence type="ECO:0000256" key="1">
    <source>
        <dbReference type="ARBA" id="ARBA00004141"/>
    </source>
</evidence>
<comment type="pathway">
    <text evidence="3">Protein modification; protein glycosylation.</text>
</comment>
<evidence type="ECO:0000259" key="17">
    <source>
        <dbReference type="Pfam" id="PF13733"/>
    </source>
</evidence>
<organism evidence="18 19">
    <name type="scientific">Apatococcus fuscideae</name>
    <dbReference type="NCBI Taxonomy" id="2026836"/>
    <lineage>
        <taxon>Eukaryota</taxon>
        <taxon>Viridiplantae</taxon>
        <taxon>Chlorophyta</taxon>
        <taxon>core chlorophytes</taxon>
        <taxon>Trebouxiophyceae</taxon>
        <taxon>Chlorellales</taxon>
        <taxon>Chlorellaceae</taxon>
        <taxon>Apatococcus</taxon>
    </lineage>
</organism>
<evidence type="ECO:0000256" key="5">
    <source>
        <dbReference type="ARBA" id="ARBA00022448"/>
    </source>
</evidence>